<accession>A0A5K7Z6I3</accession>
<dbReference type="Proteomes" id="UP000427769">
    <property type="component" value="Chromosome"/>
</dbReference>
<proteinExistence type="predicted"/>
<reference evidence="2 3" key="1">
    <citation type="submission" date="2019-11" db="EMBL/GenBank/DDBJ databases">
        <title>Comparative genomics of hydrocarbon-degrading Desulfosarcina strains.</title>
        <authorList>
            <person name="Watanabe M."/>
            <person name="Kojima H."/>
            <person name="Fukui M."/>
        </authorList>
    </citation>
    <scope>NUCLEOTIDE SEQUENCE [LARGE SCALE GENOMIC DNA]</scope>
    <source>
        <strain evidence="2 3">PP31</strain>
    </source>
</reference>
<feature type="domain" description="Uroporphyrinogen decarboxylase (URO-D)" evidence="1">
    <location>
        <begin position="133"/>
        <end position="290"/>
    </location>
</feature>
<evidence type="ECO:0000259" key="1">
    <source>
        <dbReference type="Pfam" id="PF01208"/>
    </source>
</evidence>
<sequence length="330" mass="36995">MGGITQRQRFLNTLLGEKTDRFPFFDLEPGEETLQRWHSEGLGRKQSVAAHFNLEPHHSVGLTLRSYPFFRKTPGILDDPTAFDRHYDPDQPSRYADNFEEKARRLRRHGRVVYVDASGGGLLQMIGVGDWESMLAACRALIQRPRAVEELLDRITDFYCICLERVLSRVPVDYASFYEPIASNTAPVVSPAMFARFAIPGYRKVNDLLKRHRVPLRILCTTGGNLTALLPSLIEAGINGLWISNIRSAGMAYAMLRRRFGPEIALIGGIDAGALAKDTAAVREAVSKTVPALLARGRYLPCLDDRPRSNVPLSHYCLYRRLLEKIAGSV</sequence>
<dbReference type="InterPro" id="IPR038071">
    <property type="entry name" value="UROD/MetE-like_sf"/>
</dbReference>
<dbReference type="Gene3D" id="3.20.20.210">
    <property type="match status" value="1"/>
</dbReference>
<evidence type="ECO:0000313" key="2">
    <source>
        <dbReference type="EMBL" id="BBO75809.1"/>
    </source>
</evidence>
<keyword evidence="3" id="KW-1185">Reference proteome</keyword>
<protein>
    <recommendedName>
        <fullName evidence="1">Uroporphyrinogen decarboxylase (URO-D) domain-containing protein</fullName>
    </recommendedName>
</protein>
<dbReference type="Pfam" id="PF01208">
    <property type="entry name" value="URO-D"/>
    <property type="match status" value="1"/>
</dbReference>
<name>A0A5K7Z6I3_9BACT</name>
<dbReference type="GO" id="GO:0004853">
    <property type="term" value="F:uroporphyrinogen decarboxylase activity"/>
    <property type="evidence" value="ECO:0007669"/>
    <property type="project" value="InterPro"/>
</dbReference>
<dbReference type="AlphaFoldDB" id="A0A5K7Z6I3"/>
<organism evidence="2 3">
    <name type="scientific">Desulfosarcina widdelii</name>
    <dbReference type="NCBI Taxonomy" id="947919"/>
    <lineage>
        <taxon>Bacteria</taxon>
        <taxon>Pseudomonadati</taxon>
        <taxon>Thermodesulfobacteriota</taxon>
        <taxon>Desulfobacteria</taxon>
        <taxon>Desulfobacterales</taxon>
        <taxon>Desulfosarcinaceae</taxon>
        <taxon>Desulfosarcina</taxon>
    </lineage>
</organism>
<dbReference type="KEGG" id="dwd:DSCW_32260"/>
<dbReference type="EMBL" id="AP021875">
    <property type="protein sequence ID" value="BBO75809.1"/>
    <property type="molecule type" value="Genomic_DNA"/>
</dbReference>
<dbReference type="SUPFAM" id="SSF51726">
    <property type="entry name" value="UROD/MetE-like"/>
    <property type="match status" value="1"/>
</dbReference>
<dbReference type="InterPro" id="IPR000257">
    <property type="entry name" value="Uroporphyrinogen_deCOase"/>
</dbReference>
<gene>
    <name evidence="2" type="ORF">DSCW_32260</name>
</gene>
<dbReference type="GO" id="GO:0006779">
    <property type="term" value="P:porphyrin-containing compound biosynthetic process"/>
    <property type="evidence" value="ECO:0007669"/>
    <property type="project" value="InterPro"/>
</dbReference>
<evidence type="ECO:0000313" key="3">
    <source>
        <dbReference type="Proteomes" id="UP000427769"/>
    </source>
</evidence>